<dbReference type="Pfam" id="PF12950">
    <property type="entry name" value="TaqI_C"/>
    <property type="match status" value="1"/>
</dbReference>
<sequence length="240" mass="27443">DRIERDSVQFRELFDNARGVEIGKSHPAISSTEGDVPFLIGGDISRYQTRATHRLKLKHPDIPERDYKEPGLYRGEKILIRKTGEGINATLDRDSYVIQVIYIFKPKRADVDLPHILGILNSKLMAFYYFSKFGQKERGVFPHLTQNKVLQLPMRLAECTPSKISELVSQIMAEYRELSKLGGLHLDREAGIQRRIAELDEHIDEGVFDLYGLDEKDKEFVRASLRDQSRNDASGLRDGA</sequence>
<proteinExistence type="predicted"/>
<dbReference type="GO" id="GO:0008168">
    <property type="term" value="F:methyltransferase activity"/>
    <property type="evidence" value="ECO:0007669"/>
    <property type="project" value="UniProtKB-KW"/>
</dbReference>
<gene>
    <name evidence="2" type="ORF">B1B_01251</name>
</gene>
<comment type="caution">
    <text evidence="2">The sequence shown here is derived from an EMBL/GenBank/DDBJ whole genome shotgun (WGS) entry which is preliminary data.</text>
</comment>
<dbReference type="AlphaFoldDB" id="T1D6R6"/>
<organism evidence="2">
    <name type="scientific">mine drainage metagenome</name>
    <dbReference type="NCBI Taxonomy" id="410659"/>
    <lineage>
        <taxon>unclassified sequences</taxon>
        <taxon>metagenomes</taxon>
        <taxon>ecological metagenomes</taxon>
    </lineage>
</organism>
<feature type="domain" description="TaqI-like C-terminal specificity" evidence="1">
    <location>
        <begin position="37"/>
        <end position="153"/>
    </location>
</feature>
<accession>T1D6R6</accession>
<feature type="non-terminal residue" evidence="2">
    <location>
        <position position="1"/>
    </location>
</feature>
<protein>
    <submittedName>
        <fullName evidence="2">Methyltransferase fusion protein type</fullName>
    </submittedName>
</protein>
<keyword evidence="2" id="KW-0808">Transferase</keyword>
<evidence type="ECO:0000313" key="2">
    <source>
        <dbReference type="EMBL" id="EQD77104.1"/>
    </source>
</evidence>
<keyword evidence="2" id="KW-0489">Methyltransferase</keyword>
<reference evidence="2" key="2">
    <citation type="journal article" date="2014" name="ISME J.">
        <title>Microbial stratification in low pH oxic and suboxic macroscopic growths along an acid mine drainage.</title>
        <authorList>
            <person name="Mendez-Garcia C."/>
            <person name="Mesa V."/>
            <person name="Sprenger R.R."/>
            <person name="Richter M."/>
            <person name="Diez M.S."/>
            <person name="Solano J."/>
            <person name="Bargiela R."/>
            <person name="Golyshina O.V."/>
            <person name="Manteca A."/>
            <person name="Ramos J.L."/>
            <person name="Gallego J.R."/>
            <person name="Llorente I."/>
            <person name="Martins Dos Santos V.A."/>
            <person name="Jensen O.N."/>
            <person name="Pelaez A.I."/>
            <person name="Sanchez J."/>
            <person name="Ferrer M."/>
        </authorList>
    </citation>
    <scope>NUCLEOTIDE SEQUENCE</scope>
</reference>
<dbReference type="InterPro" id="IPR023135">
    <property type="entry name" value="N6_DNA_MeTrfase_TaqI_C"/>
</dbReference>
<dbReference type="Gene3D" id="3.90.220.10">
    <property type="entry name" value="Adenine-n6-DNA-methyltransferase Taqi, Chain A, domain 2"/>
    <property type="match status" value="1"/>
</dbReference>
<dbReference type="GO" id="GO:0032259">
    <property type="term" value="P:methylation"/>
    <property type="evidence" value="ECO:0007669"/>
    <property type="project" value="UniProtKB-KW"/>
</dbReference>
<evidence type="ECO:0000259" key="1">
    <source>
        <dbReference type="Pfam" id="PF12950"/>
    </source>
</evidence>
<dbReference type="EMBL" id="AUZY01000877">
    <property type="protein sequence ID" value="EQD77104.1"/>
    <property type="molecule type" value="Genomic_DNA"/>
</dbReference>
<reference evidence="2" key="1">
    <citation type="submission" date="2013-08" db="EMBL/GenBank/DDBJ databases">
        <authorList>
            <person name="Mendez C."/>
            <person name="Richter M."/>
            <person name="Ferrer M."/>
            <person name="Sanchez J."/>
        </authorList>
    </citation>
    <scope>NUCLEOTIDE SEQUENCE</scope>
</reference>
<dbReference type="InterPro" id="IPR025931">
    <property type="entry name" value="TaqI_C"/>
</dbReference>
<name>T1D6R6_9ZZZZ</name>